<feature type="signal peptide" evidence="1">
    <location>
        <begin position="1"/>
        <end position="18"/>
    </location>
</feature>
<proteinExistence type="predicted"/>
<organism evidence="2 3">
    <name type="scientific">Smittium simulii</name>
    <dbReference type="NCBI Taxonomy" id="133385"/>
    <lineage>
        <taxon>Eukaryota</taxon>
        <taxon>Fungi</taxon>
        <taxon>Fungi incertae sedis</taxon>
        <taxon>Zoopagomycota</taxon>
        <taxon>Kickxellomycotina</taxon>
        <taxon>Harpellomycetes</taxon>
        <taxon>Harpellales</taxon>
        <taxon>Legeriomycetaceae</taxon>
        <taxon>Smittium</taxon>
    </lineage>
</organism>
<comment type="caution">
    <text evidence="2">The sequence shown here is derived from an EMBL/GenBank/DDBJ whole genome shotgun (WGS) entry which is preliminary data.</text>
</comment>
<feature type="non-terminal residue" evidence="2">
    <location>
        <position position="199"/>
    </location>
</feature>
<sequence>MFRIFILYLLAAALCIFAAQDLNQLNINTQNIKSNEILATNNTRIQKPNKNISAKQIFSKKDFDDVDVYEHEVLLKEEIKKCDIVFQDRKVYYYSVFANINKTTILEDQYNLENYAKIRSGINNCKSSRDTVFNCISGVQNEYNAYTDKRQSFVKEFTRKMTNTIKIYRDFYDSIDNIFLYYTDSDFSPYRDYKDRYEQ</sequence>
<dbReference type="Proteomes" id="UP000245383">
    <property type="component" value="Unassembled WGS sequence"/>
</dbReference>
<dbReference type="EMBL" id="MBFR01000135">
    <property type="protein sequence ID" value="PVU93211.1"/>
    <property type="molecule type" value="Genomic_DNA"/>
</dbReference>
<reference evidence="2 3" key="1">
    <citation type="journal article" date="2018" name="MBio">
        <title>Comparative Genomics Reveals the Core Gene Toolbox for the Fungus-Insect Symbiosis.</title>
        <authorList>
            <person name="Wang Y."/>
            <person name="Stata M."/>
            <person name="Wang W."/>
            <person name="Stajich J.E."/>
            <person name="White M.M."/>
            <person name="Moncalvo J.M."/>
        </authorList>
    </citation>
    <scope>NUCLEOTIDE SEQUENCE [LARGE SCALE GENOMIC DNA]</scope>
    <source>
        <strain evidence="2 3">SWE-8-4</strain>
    </source>
</reference>
<gene>
    <name evidence="2" type="ORF">BB561_003402</name>
</gene>
<protein>
    <submittedName>
        <fullName evidence="2">Uncharacterized protein</fullName>
    </submittedName>
</protein>
<keyword evidence="1" id="KW-0732">Signal</keyword>
<evidence type="ECO:0000313" key="2">
    <source>
        <dbReference type="EMBL" id="PVU93211.1"/>
    </source>
</evidence>
<dbReference type="AlphaFoldDB" id="A0A2T9YLK2"/>
<feature type="chain" id="PRO_5015507519" evidence="1">
    <location>
        <begin position="19"/>
        <end position="199"/>
    </location>
</feature>
<evidence type="ECO:0000313" key="3">
    <source>
        <dbReference type="Proteomes" id="UP000245383"/>
    </source>
</evidence>
<dbReference type="STRING" id="133385.A0A2T9YLK2"/>
<name>A0A2T9YLK2_9FUNG</name>
<keyword evidence="3" id="KW-1185">Reference proteome</keyword>
<evidence type="ECO:0000256" key="1">
    <source>
        <dbReference type="SAM" id="SignalP"/>
    </source>
</evidence>
<accession>A0A2T9YLK2</accession>